<evidence type="ECO:0000256" key="2">
    <source>
        <dbReference type="ARBA" id="ARBA00009530"/>
    </source>
</evidence>
<evidence type="ECO:0000256" key="6">
    <source>
        <dbReference type="SAM" id="MobiDB-lite"/>
    </source>
</evidence>
<dbReference type="AlphaFoldDB" id="A0A1G4KBT9"/>
<feature type="transmembrane region" description="Helical" evidence="7">
    <location>
        <begin position="38"/>
        <end position="60"/>
    </location>
</feature>
<evidence type="ECO:0000256" key="3">
    <source>
        <dbReference type="ARBA" id="ARBA00022692"/>
    </source>
</evidence>
<protein>
    <submittedName>
        <fullName evidence="8">LAMI_0G13608g1_1</fullName>
    </submittedName>
</protein>
<comment type="subcellular location">
    <subcellularLocation>
        <location evidence="1">Membrane</location>
    </subcellularLocation>
</comment>
<accession>A0A1G4KBT9</accession>
<feature type="compositionally biased region" description="Polar residues" evidence="6">
    <location>
        <begin position="111"/>
        <end position="126"/>
    </location>
</feature>
<keyword evidence="5 7" id="KW-0472">Membrane</keyword>
<dbReference type="STRING" id="1230905.A0A1G4KBT9"/>
<name>A0A1G4KBT9_9SACH</name>
<dbReference type="EMBL" id="LT598469">
    <property type="protein sequence ID" value="SCV01771.1"/>
    <property type="molecule type" value="Genomic_DNA"/>
</dbReference>
<evidence type="ECO:0000256" key="7">
    <source>
        <dbReference type="SAM" id="Phobius"/>
    </source>
</evidence>
<feature type="region of interest" description="Disordered" evidence="6">
    <location>
        <begin position="71"/>
        <end position="126"/>
    </location>
</feature>
<evidence type="ECO:0000256" key="4">
    <source>
        <dbReference type="ARBA" id="ARBA00022989"/>
    </source>
</evidence>
<dbReference type="Proteomes" id="UP000191024">
    <property type="component" value="Chromosome G"/>
</dbReference>
<keyword evidence="4 7" id="KW-1133">Transmembrane helix</keyword>
<reference evidence="8 9" key="1">
    <citation type="submission" date="2016-03" db="EMBL/GenBank/DDBJ databases">
        <authorList>
            <person name="Devillers H."/>
        </authorList>
    </citation>
    <scope>NUCLEOTIDE SEQUENCE [LARGE SCALE GENOMIC DNA]</scope>
    <source>
        <strain evidence="8">CBS 11717</strain>
    </source>
</reference>
<feature type="transmembrane region" description="Helical" evidence="7">
    <location>
        <begin position="12"/>
        <end position="32"/>
    </location>
</feature>
<dbReference type="Pfam" id="PF01679">
    <property type="entry name" value="Pmp3"/>
    <property type="match status" value="1"/>
</dbReference>
<evidence type="ECO:0000313" key="8">
    <source>
        <dbReference type="EMBL" id="SCV01771.1"/>
    </source>
</evidence>
<gene>
    <name evidence="8" type="ORF">LAMI_0G13608G</name>
</gene>
<dbReference type="InterPro" id="IPR000612">
    <property type="entry name" value="PMP3"/>
</dbReference>
<proteinExistence type="inferred from homology"/>
<evidence type="ECO:0000256" key="1">
    <source>
        <dbReference type="ARBA" id="ARBA00004370"/>
    </source>
</evidence>
<keyword evidence="3 7" id="KW-0812">Transmembrane</keyword>
<dbReference type="GO" id="GO:0016020">
    <property type="term" value="C:membrane"/>
    <property type="evidence" value="ECO:0007669"/>
    <property type="project" value="UniProtKB-SubCell"/>
</dbReference>
<evidence type="ECO:0000256" key="5">
    <source>
        <dbReference type="ARBA" id="ARBA00023136"/>
    </source>
</evidence>
<sequence>MTSVYTVNKDDVLLGLLSFFFPTIPVIIRKGFWSKDTLINLLLTIAFGFPGLFHALYVIYMTSKERPLYEPIGGEPDLEARGDSQNAGLSSEPVGEEAAGEQPPLYDEVAESQNPAHASTDNKIQH</sequence>
<keyword evidence="9" id="KW-1185">Reference proteome</keyword>
<dbReference type="OrthoDB" id="2802411at2759"/>
<evidence type="ECO:0000313" key="9">
    <source>
        <dbReference type="Proteomes" id="UP000191024"/>
    </source>
</evidence>
<comment type="similarity">
    <text evidence="2">Belongs to the UPF0057 (PMP3) family.</text>
</comment>
<organism evidence="8 9">
    <name type="scientific">Lachancea mirantina</name>
    <dbReference type="NCBI Taxonomy" id="1230905"/>
    <lineage>
        <taxon>Eukaryota</taxon>
        <taxon>Fungi</taxon>
        <taxon>Dikarya</taxon>
        <taxon>Ascomycota</taxon>
        <taxon>Saccharomycotina</taxon>
        <taxon>Saccharomycetes</taxon>
        <taxon>Saccharomycetales</taxon>
        <taxon>Saccharomycetaceae</taxon>
        <taxon>Lachancea</taxon>
    </lineage>
</organism>